<dbReference type="InterPro" id="IPR004299">
    <property type="entry name" value="MBOAT_fam"/>
</dbReference>
<evidence type="ECO:0000256" key="3">
    <source>
        <dbReference type="ARBA" id="ARBA00022475"/>
    </source>
</evidence>
<evidence type="ECO:0000256" key="2">
    <source>
        <dbReference type="ARBA" id="ARBA00010323"/>
    </source>
</evidence>
<feature type="transmembrane region" description="Helical" evidence="10">
    <location>
        <begin position="333"/>
        <end position="352"/>
    </location>
</feature>
<keyword evidence="4 9" id="KW-0808">Transferase</keyword>
<evidence type="ECO:0000256" key="10">
    <source>
        <dbReference type="SAM" id="Phobius"/>
    </source>
</evidence>
<protein>
    <submittedName>
        <fullName evidence="11">MBOAT family protein</fullName>
    </submittedName>
</protein>
<feature type="transmembrane region" description="Helical" evidence="10">
    <location>
        <begin position="191"/>
        <end position="209"/>
    </location>
</feature>
<keyword evidence="3 9" id="KW-1003">Cell membrane</keyword>
<name>A0A9D1NZX8_9FIRM</name>
<proteinExistence type="inferred from homology"/>
<keyword evidence="7 9" id="KW-0472">Membrane</keyword>
<dbReference type="PIRSF" id="PIRSF500217">
    <property type="entry name" value="AlgI"/>
    <property type="match status" value="1"/>
</dbReference>
<evidence type="ECO:0000256" key="8">
    <source>
        <dbReference type="ARBA" id="ARBA00023315"/>
    </source>
</evidence>
<evidence type="ECO:0000313" key="11">
    <source>
        <dbReference type="EMBL" id="HIV23879.1"/>
    </source>
</evidence>
<evidence type="ECO:0000313" key="12">
    <source>
        <dbReference type="Proteomes" id="UP000886889"/>
    </source>
</evidence>
<comment type="subcellular location">
    <subcellularLocation>
        <location evidence="1">Cell membrane</location>
        <topology evidence="1">Multi-pass membrane protein</topology>
    </subcellularLocation>
</comment>
<feature type="transmembrane region" description="Helical" evidence="10">
    <location>
        <begin position="309"/>
        <end position="327"/>
    </location>
</feature>
<feature type="transmembrane region" description="Helical" evidence="10">
    <location>
        <begin position="6"/>
        <end position="23"/>
    </location>
</feature>
<accession>A0A9D1NZX8</accession>
<evidence type="ECO:0000256" key="4">
    <source>
        <dbReference type="ARBA" id="ARBA00022679"/>
    </source>
</evidence>
<feature type="transmembrane region" description="Helical" evidence="10">
    <location>
        <begin position="391"/>
        <end position="408"/>
    </location>
</feature>
<dbReference type="PIRSF" id="PIRSF016636">
    <property type="entry name" value="AlgI_DltB"/>
    <property type="match status" value="1"/>
</dbReference>
<evidence type="ECO:0000256" key="6">
    <source>
        <dbReference type="ARBA" id="ARBA00022989"/>
    </source>
</evidence>
<keyword evidence="8 9" id="KW-0012">Acyltransferase</keyword>
<comment type="caution">
    <text evidence="11">The sequence shown here is derived from an EMBL/GenBank/DDBJ whole genome shotgun (WGS) entry which is preliminary data.</text>
</comment>
<feature type="transmembrane region" description="Helical" evidence="10">
    <location>
        <begin position="450"/>
        <end position="474"/>
    </location>
</feature>
<sequence>MIFSSYQFVLMFFPITAIGYWVLNHFRFYEMSKIWLVIASFYFYAQGSPSFFPYFMGSVLANYVIGITMCQLQEDKTLQRKALLAVGVLANVGFLGYYKYMNFFLENVNALFGTDFIMKNVVLPIGISFFTFQLIAFLVDCYRGKTKKYNITEYLLFITFFPQLIVGPIVHHAEITPQFEDPKNRVFNQRNVALGIFIFTIGCAKKMILADPMNNNAAEFYGAINNSVTMWESWFYTLEYSLAYYFDLSGYTDMAIGLGLFFNIRLPENFNAPWKAQTMQEYWQRQHITLSRFLGGYVFKSVFRKGCWWRNYYIATMVTFLVSGIWHGAGWNFIIWGIMNGILVCIGAWESYHKKYPPYLVGVIGTFLCIVLTRVIFVAESLKDAGIVYRSMFDIGALTSMGWSQVWHQFSKFVGHHQKLGLLVVIGLIICWFAPTTRQMGEKFKTDWKHYVFTGALLAVCLARMNQVVQFLYFQF</sequence>
<evidence type="ECO:0000256" key="9">
    <source>
        <dbReference type="PIRNR" id="PIRNR016636"/>
    </source>
</evidence>
<organism evidence="11 12">
    <name type="scientific">Candidatus Merdiplasma excrementigallinarum</name>
    <dbReference type="NCBI Taxonomy" id="2840864"/>
    <lineage>
        <taxon>Bacteria</taxon>
        <taxon>Bacillati</taxon>
        <taxon>Bacillota</taxon>
        <taxon>Clostridia</taxon>
        <taxon>Lachnospirales</taxon>
        <taxon>Lachnospiraceae</taxon>
        <taxon>Lachnospiraceae incertae sedis</taxon>
        <taxon>Candidatus Merdiplasma</taxon>
    </lineage>
</organism>
<feature type="transmembrane region" description="Helical" evidence="10">
    <location>
        <begin position="420"/>
        <end position="438"/>
    </location>
</feature>
<keyword evidence="6 10" id="KW-1133">Transmembrane helix</keyword>
<evidence type="ECO:0000256" key="1">
    <source>
        <dbReference type="ARBA" id="ARBA00004651"/>
    </source>
</evidence>
<feature type="transmembrane region" description="Helical" evidence="10">
    <location>
        <begin position="51"/>
        <end position="70"/>
    </location>
</feature>
<comment type="similarity">
    <text evidence="2 9">Belongs to the membrane-bound acyltransferase family.</text>
</comment>
<dbReference type="EMBL" id="DVOS01000065">
    <property type="protein sequence ID" value="HIV23879.1"/>
    <property type="molecule type" value="Genomic_DNA"/>
</dbReference>
<dbReference type="GO" id="GO:0016746">
    <property type="term" value="F:acyltransferase activity"/>
    <property type="evidence" value="ECO:0007669"/>
    <property type="project" value="UniProtKB-KW"/>
</dbReference>
<evidence type="ECO:0000256" key="5">
    <source>
        <dbReference type="ARBA" id="ARBA00022692"/>
    </source>
</evidence>
<dbReference type="Pfam" id="PF03062">
    <property type="entry name" value="MBOAT"/>
    <property type="match status" value="1"/>
</dbReference>
<feature type="transmembrane region" description="Helical" evidence="10">
    <location>
        <begin position="121"/>
        <end position="142"/>
    </location>
</feature>
<dbReference type="GO" id="GO:0042121">
    <property type="term" value="P:alginic acid biosynthetic process"/>
    <property type="evidence" value="ECO:0007669"/>
    <property type="project" value="InterPro"/>
</dbReference>
<dbReference type="PANTHER" id="PTHR13285">
    <property type="entry name" value="ACYLTRANSFERASE"/>
    <property type="match status" value="1"/>
</dbReference>
<feature type="transmembrane region" description="Helical" evidence="10">
    <location>
        <begin position="82"/>
        <end position="101"/>
    </location>
</feature>
<feature type="transmembrane region" description="Helical" evidence="10">
    <location>
        <begin position="359"/>
        <end position="379"/>
    </location>
</feature>
<feature type="transmembrane region" description="Helical" evidence="10">
    <location>
        <begin position="154"/>
        <end position="171"/>
    </location>
</feature>
<dbReference type="AlphaFoldDB" id="A0A9D1NZX8"/>
<dbReference type="Proteomes" id="UP000886889">
    <property type="component" value="Unassembled WGS sequence"/>
</dbReference>
<gene>
    <name evidence="11" type="ORF">IAC80_08085</name>
</gene>
<dbReference type="InterPro" id="IPR028362">
    <property type="entry name" value="AlgI"/>
</dbReference>
<dbReference type="PANTHER" id="PTHR13285:SF23">
    <property type="entry name" value="TEICHOIC ACID D-ALANYLTRANSFERASE"/>
    <property type="match status" value="1"/>
</dbReference>
<reference evidence="11" key="2">
    <citation type="journal article" date="2021" name="PeerJ">
        <title>Extensive microbial diversity within the chicken gut microbiome revealed by metagenomics and culture.</title>
        <authorList>
            <person name="Gilroy R."/>
            <person name="Ravi A."/>
            <person name="Getino M."/>
            <person name="Pursley I."/>
            <person name="Horton D.L."/>
            <person name="Alikhan N.F."/>
            <person name="Baker D."/>
            <person name="Gharbi K."/>
            <person name="Hall N."/>
            <person name="Watson M."/>
            <person name="Adriaenssens E.M."/>
            <person name="Foster-Nyarko E."/>
            <person name="Jarju S."/>
            <person name="Secka A."/>
            <person name="Antonio M."/>
            <person name="Oren A."/>
            <person name="Chaudhuri R.R."/>
            <person name="La Ragione R."/>
            <person name="Hildebrand F."/>
            <person name="Pallen M.J."/>
        </authorList>
    </citation>
    <scope>NUCLEOTIDE SEQUENCE</scope>
    <source>
        <strain evidence="11">ChiBcec6-7307</strain>
    </source>
</reference>
<dbReference type="InterPro" id="IPR024194">
    <property type="entry name" value="Ac/AlaTfrase_AlgI/DltB"/>
</dbReference>
<dbReference type="InterPro" id="IPR051085">
    <property type="entry name" value="MB_O-acyltransferase"/>
</dbReference>
<dbReference type="GO" id="GO:0005886">
    <property type="term" value="C:plasma membrane"/>
    <property type="evidence" value="ECO:0007669"/>
    <property type="project" value="UniProtKB-SubCell"/>
</dbReference>
<keyword evidence="5 10" id="KW-0812">Transmembrane</keyword>
<reference evidence="11" key="1">
    <citation type="submission" date="2020-10" db="EMBL/GenBank/DDBJ databases">
        <authorList>
            <person name="Gilroy R."/>
        </authorList>
    </citation>
    <scope>NUCLEOTIDE SEQUENCE</scope>
    <source>
        <strain evidence="11">ChiBcec6-7307</strain>
    </source>
</reference>
<evidence type="ECO:0000256" key="7">
    <source>
        <dbReference type="ARBA" id="ARBA00023136"/>
    </source>
</evidence>